<comment type="similarity">
    <text evidence="1">Belongs to the peptidase C40 family.</text>
</comment>
<feature type="region of interest" description="Disordered" evidence="5">
    <location>
        <begin position="82"/>
        <end position="117"/>
    </location>
</feature>
<dbReference type="Pfam" id="PF00877">
    <property type="entry name" value="NLPC_P60"/>
    <property type="match status" value="1"/>
</dbReference>
<accession>A0ABZ1JIX9</accession>
<dbReference type="InterPro" id="IPR038765">
    <property type="entry name" value="Papain-like_cys_pep_sf"/>
</dbReference>
<dbReference type="NCBIfam" id="NF038080">
    <property type="entry name" value="PG_bind_siph"/>
    <property type="match status" value="2"/>
</dbReference>
<feature type="compositionally biased region" description="Low complexity" evidence="5">
    <location>
        <begin position="82"/>
        <end position="103"/>
    </location>
</feature>
<keyword evidence="8" id="KW-1185">Reference proteome</keyword>
<dbReference type="InterPro" id="IPR000064">
    <property type="entry name" value="NLP_P60_dom"/>
</dbReference>
<evidence type="ECO:0000256" key="1">
    <source>
        <dbReference type="ARBA" id="ARBA00007074"/>
    </source>
</evidence>
<gene>
    <name evidence="7" type="ORF">OG288_26680</name>
</gene>
<evidence type="ECO:0000256" key="3">
    <source>
        <dbReference type="ARBA" id="ARBA00022801"/>
    </source>
</evidence>
<name>A0ABZ1JIX9_9ACTN</name>
<sequence>MTAPAFEEFDPESDCDCPGCTHWRRVLPHSRTGGFGGHPAAHSPAPGQGLARGRSAPMAFALAAATGTVLGAAGAAPAVAAAHAPQRPGAPAADDPGTPQGGATPLHGPAGVPAKAKVSPTTRAEIINRARQWVVAQVPYNMGAYWSDGYRQDCSGFVSMAWNLGGNEWTGSLDKYGVRVGRDDLQPGDMLLFHNPSDPEKGSHVVIFGGWTDYTRSHYIAYELTRPRARRQATPYAYWSNSDRYLAYRYKGLRAEPGKGGTGTGTGTSATSPATARYPGAAAFGPGANNAYVTRLGRMLVARGAGSFYLSGPGPRWSEADRRATRAFQQAQGWTGADADGLPGPTTWSYLVNGKGRDVRAASAGSPGTPAKPPAGGVASHGVPGYPGRAAFRPGADSEHVTRLGRQLVKKGFGTHYTRGPGPRWGEGDRRNVEAFQRAQGWRGGAADGYPGPETWRRLFS</sequence>
<evidence type="ECO:0000313" key="8">
    <source>
        <dbReference type="Proteomes" id="UP001432166"/>
    </source>
</evidence>
<reference evidence="7" key="1">
    <citation type="submission" date="2022-10" db="EMBL/GenBank/DDBJ databases">
        <title>The complete genomes of actinobacterial strains from the NBC collection.</title>
        <authorList>
            <person name="Joergensen T.S."/>
            <person name="Alvarez Arevalo M."/>
            <person name="Sterndorff E.B."/>
            <person name="Faurdal D."/>
            <person name="Vuksanovic O."/>
            <person name="Mourched A.-S."/>
            <person name="Charusanti P."/>
            <person name="Shaw S."/>
            <person name="Blin K."/>
            <person name="Weber T."/>
        </authorList>
    </citation>
    <scope>NUCLEOTIDE SEQUENCE</scope>
    <source>
        <strain evidence="7">NBC_00189</strain>
    </source>
</reference>
<evidence type="ECO:0000256" key="5">
    <source>
        <dbReference type="SAM" id="MobiDB-lite"/>
    </source>
</evidence>
<dbReference type="InterPro" id="IPR047763">
    <property type="entry name" value="PG_bind_dom_phiBT1-type"/>
</dbReference>
<dbReference type="RefSeq" id="WP_265648652.1">
    <property type="nucleotide sequence ID" value="NZ_CP108133.1"/>
</dbReference>
<dbReference type="EMBL" id="CP108133">
    <property type="protein sequence ID" value="WTP51573.1"/>
    <property type="molecule type" value="Genomic_DNA"/>
</dbReference>
<dbReference type="Gene3D" id="3.90.1720.10">
    <property type="entry name" value="endopeptidase domain like (from Nostoc punctiforme)"/>
    <property type="match status" value="1"/>
</dbReference>
<keyword evidence="2" id="KW-0645">Protease</keyword>
<evidence type="ECO:0000259" key="6">
    <source>
        <dbReference type="PROSITE" id="PS51935"/>
    </source>
</evidence>
<dbReference type="InterPro" id="IPR036365">
    <property type="entry name" value="PGBD-like_sf"/>
</dbReference>
<dbReference type="InterPro" id="IPR036366">
    <property type="entry name" value="PGBDSf"/>
</dbReference>
<proteinExistence type="inferred from homology"/>
<keyword evidence="4" id="KW-0788">Thiol protease</keyword>
<organism evidence="7 8">
    <name type="scientific">Streptomyces tauricus</name>
    <dbReference type="NCBI Taxonomy" id="68274"/>
    <lineage>
        <taxon>Bacteria</taxon>
        <taxon>Bacillati</taxon>
        <taxon>Actinomycetota</taxon>
        <taxon>Actinomycetes</taxon>
        <taxon>Kitasatosporales</taxon>
        <taxon>Streptomycetaceae</taxon>
        <taxon>Streptomyces</taxon>
        <taxon>Streptomyces aurantiacus group</taxon>
    </lineage>
</organism>
<dbReference type="Gene3D" id="1.10.101.10">
    <property type="entry name" value="PGBD-like superfamily/PGBD"/>
    <property type="match status" value="2"/>
</dbReference>
<dbReference type="SUPFAM" id="SSF47090">
    <property type="entry name" value="PGBD-like"/>
    <property type="match status" value="2"/>
</dbReference>
<keyword evidence="3" id="KW-0378">Hydrolase</keyword>
<feature type="domain" description="NlpC/P60" evidence="6">
    <location>
        <begin position="120"/>
        <end position="250"/>
    </location>
</feature>
<protein>
    <submittedName>
        <fullName evidence="7">Peptidoglycan-binding protein</fullName>
    </submittedName>
</protein>
<evidence type="ECO:0000256" key="2">
    <source>
        <dbReference type="ARBA" id="ARBA00022670"/>
    </source>
</evidence>
<dbReference type="Proteomes" id="UP001432166">
    <property type="component" value="Chromosome"/>
</dbReference>
<dbReference type="SUPFAM" id="SSF54001">
    <property type="entry name" value="Cysteine proteinases"/>
    <property type="match status" value="1"/>
</dbReference>
<dbReference type="PROSITE" id="PS51935">
    <property type="entry name" value="NLPC_P60"/>
    <property type="match status" value="1"/>
</dbReference>
<evidence type="ECO:0000313" key="7">
    <source>
        <dbReference type="EMBL" id="WTP51573.1"/>
    </source>
</evidence>
<evidence type="ECO:0000256" key="4">
    <source>
        <dbReference type="ARBA" id="ARBA00022807"/>
    </source>
</evidence>